<proteinExistence type="predicted"/>
<dbReference type="EMBL" id="JBHMBW010000094">
    <property type="protein sequence ID" value="MFB9630262.1"/>
    <property type="molecule type" value="Genomic_DNA"/>
</dbReference>
<dbReference type="InterPro" id="IPR011200">
    <property type="entry name" value="UCP012608"/>
</dbReference>
<comment type="caution">
    <text evidence="1">The sequence shown here is derived from an EMBL/GenBank/DDBJ whole genome shotgun (WGS) entry which is preliminary data.</text>
</comment>
<protein>
    <submittedName>
        <fullName evidence="1">DUF2332 domain-containing protein</fullName>
    </submittedName>
</protein>
<dbReference type="Proteomes" id="UP001589532">
    <property type="component" value="Unassembled WGS sequence"/>
</dbReference>
<dbReference type="RefSeq" id="WP_344988107.1">
    <property type="nucleotide sequence ID" value="NZ_BAAAXV010000002.1"/>
</dbReference>
<sequence>MSTAEWYRSFGAMEARGQSATYDLLAGRIAEDAELLALIEQLPEPKRQPNLLFGVVRFLGGPVADYQAFRTWTSAEWPRVRQAMAERRTQTNEPGRCAVLLPVLAALPQPLALIEVGASAGLCLYPDRYRYRYGGGHVVGPADSPVVLECREDGPVPLPAEVPRVVWRAGVDLNPLDVRSAEDVRWLECLVWPEQHERLPRLRGAVSVAREEPPQLVHGDLNGVIEDLVAQAPANATPVVFHTAVLAYLSVEEREAFAAKMRRLPCRWVSNEAVGVLPSVDRGLPRQAPDDRLVCVVALDGRPLAFSAPHGQSLEWFGRPYKSAAGRP</sequence>
<gene>
    <name evidence="1" type="ORF">ACFFSA_44925</name>
</gene>
<evidence type="ECO:0000313" key="1">
    <source>
        <dbReference type="EMBL" id="MFB9630262.1"/>
    </source>
</evidence>
<name>A0ABV5SEZ6_9ACTN</name>
<keyword evidence="2" id="KW-1185">Reference proteome</keyword>
<dbReference type="Pfam" id="PF10094">
    <property type="entry name" value="DUF2332"/>
    <property type="match status" value="1"/>
</dbReference>
<reference evidence="1 2" key="1">
    <citation type="submission" date="2024-09" db="EMBL/GenBank/DDBJ databases">
        <authorList>
            <person name="Sun Q."/>
            <person name="Mori K."/>
        </authorList>
    </citation>
    <scope>NUCLEOTIDE SEQUENCE [LARGE SCALE GENOMIC DNA]</scope>
    <source>
        <strain evidence="1 2">JCM 3143</strain>
    </source>
</reference>
<organism evidence="1 2">
    <name type="scientific">Nonomuraea helvata</name>
    <dbReference type="NCBI Taxonomy" id="37484"/>
    <lineage>
        <taxon>Bacteria</taxon>
        <taxon>Bacillati</taxon>
        <taxon>Actinomycetota</taxon>
        <taxon>Actinomycetes</taxon>
        <taxon>Streptosporangiales</taxon>
        <taxon>Streptosporangiaceae</taxon>
        <taxon>Nonomuraea</taxon>
    </lineage>
</organism>
<evidence type="ECO:0000313" key="2">
    <source>
        <dbReference type="Proteomes" id="UP001589532"/>
    </source>
</evidence>
<accession>A0ABV5SEZ6</accession>